<dbReference type="GO" id="GO:0016853">
    <property type="term" value="F:isomerase activity"/>
    <property type="evidence" value="ECO:0007669"/>
    <property type="project" value="UniProtKB-KW"/>
</dbReference>
<feature type="region of interest" description="Disordered" evidence="1">
    <location>
        <begin position="95"/>
        <end position="116"/>
    </location>
</feature>
<proteinExistence type="predicted"/>
<dbReference type="Proteomes" id="UP000095192">
    <property type="component" value="Unassembled WGS sequence"/>
</dbReference>
<keyword evidence="2" id="KW-0413">Isomerase</keyword>
<evidence type="ECO:0000256" key="1">
    <source>
        <dbReference type="SAM" id="MobiDB-lite"/>
    </source>
</evidence>
<accession>A0A1D3CZJ8</accession>
<evidence type="ECO:0000313" key="2">
    <source>
        <dbReference type="EMBL" id="OEH76636.1"/>
    </source>
</evidence>
<dbReference type="VEuPathDB" id="ToxoDB:LOC34618111"/>
<organism evidence="2 3">
    <name type="scientific">Cyclospora cayetanensis</name>
    <dbReference type="NCBI Taxonomy" id="88456"/>
    <lineage>
        <taxon>Eukaryota</taxon>
        <taxon>Sar</taxon>
        <taxon>Alveolata</taxon>
        <taxon>Apicomplexa</taxon>
        <taxon>Conoidasida</taxon>
        <taxon>Coccidia</taxon>
        <taxon>Eucoccidiorida</taxon>
        <taxon>Eimeriorina</taxon>
        <taxon>Eimeriidae</taxon>
        <taxon>Cyclospora</taxon>
    </lineage>
</organism>
<reference evidence="2 3" key="1">
    <citation type="journal article" date="2016" name="BMC Genomics">
        <title>Comparative genomics reveals Cyclospora cayetanensis possesses coccidia-like metabolism and invasion components but unique surface antigens.</title>
        <authorList>
            <person name="Liu S."/>
            <person name="Wang L."/>
            <person name="Zheng H."/>
            <person name="Xu Z."/>
            <person name="Roellig D.M."/>
            <person name="Li N."/>
            <person name="Frace M.A."/>
            <person name="Tang K."/>
            <person name="Arrowood M.J."/>
            <person name="Moss D.M."/>
            <person name="Zhang L."/>
            <person name="Feng Y."/>
            <person name="Xiao L."/>
        </authorList>
    </citation>
    <scope>NUCLEOTIDE SEQUENCE [LARGE SCALE GENOMIC DNA]</scope>
    <source>
        <strain evidence="2 3">CHN_HEN01</strain>
    </source>
</reference>
<comment type="caution">
    <text evidence="2">The sequence shown here is derived from an EMBL/GenBank/DDBJ whole genome shotgun (WGS) entry which is preliminary data.</text>
</comment>
<dbReference type="AlphaFoldDB" id="A0A1D3CZJ8"/>
<sequence>MAEDSLDVGVSGLSYAEALSGGSRPLVDPGNPGGDFVKGNGTGSMSIYGSSFPLEAPPYPESLQGLSEPAAANPFAAAGSLPHFRAASLCTANSAAARGSSRSRRKTQSSRKEAQTAAKIFITC</sequence>
<protein>
    <submittedName>
        <fullName evidence="2">Peptidyl-prolyl cis-trans isomerase</fullName>
    </submittedName>
</protein>
<dbReference type="InParanoid" id="A0A1D3CZJ8"/>
<dbReference type="EMBL" id="JROU02001388">
    <property type="protein sequence ID" value="OEH76636.1"/>
    <property type="molecule type" value="Genomic_DNA"/>
</dbReference>
<gene>
    <name evidence="2" type="ORF">cyc_01989</name>
</gene>
<dbReference type="VEuPathDB" id="ToxoDB:cyc_01989"/>
<evidence type="ECO:0000313" key="3">
    <source>
        <dbReference type="Proteomes" id="UP000095192"/>
    </source>
</evidence>
<keyword evidence="3" id="KW-1185">Reference proteome</keyword>
<name>A0A1D3CZJ8_9EIME</name>